<evidence type="ECO:0000313" key="10">
    <source>
        <dbReference type="Proteomes" id="UP000710432"/>
    </source>
</evidence>
<feature type="region of interest" description="Disordered" evidence="6">
    <location>
        <begin position="42"/>
        <end position="73"/>
    </location>
</feature>
<dbReference type="InterPro" id="IPR021818">
    <property type="entry name" value="SIPA1L_C"/>
</dbReference>
<evidence type="ECO:0000259" key="8">
    <source>
        <dbReference type="PROSITE" id="PS50106"/>
    </source>
</evidence>
<feature type="region of interest" description="Disordered" evidence="6">
    <location>
        <begin position="1"/>
        <end position="29"/>
    </location>
</feature>
<feature type="compositionally biased region" description="Polar residues" evidence="6">
    <location>
        <begin position="361"/>
        <end position="370"/>
    </location>
</feature>
<dbReference type="PROSITE" id="PS50106">
    <property type="entry name" value="PDZ"/>
    <property type="match status" value="1"/>
</dbReference>
<feature type="compositionally biased region" description="Low complexity" evidence="6">
    <location>
        <begin position="1203"/>
        <end position="1214"/>
    </location>
</feature>
<name>A0A8J6GZM4_MICOH</name>
<organism evidence="9 10">
    <name type="scientific">Microtus ochrogaster</name>
    <name type="common">Prairie vole</name>
    <dbReference type="NCBI Taxonomy" id="79684"/>
    <lineage>
        <taxon>Eukaryota</taxon>
        <taxon>Metazoa</taxon>
        <taxon>Chordata</taxon>
        <taxon>Craniata</taxon>
        <taxon>Vertebrata</taxon>
        <taxon>Euteleostomi</taxon>
        <taxon>Mammalia</taxon>
        <taxon>Eutheria</taxon>
        <taxon>Euarchontoglires</taxon>
        <taxon>Glires</taxon>
        <taxon>Rodentia</taxon>
        <taxon>Myomorpha</taxon>
        <taxon>Muroidea</taxon>
        <taxon>Cricetidae</taxon>
        <taxon>Arvicolinae</taxon>
        <taxon>Microtus</taxon>
    </lineage>
</organism>
<gene>
    <name evidence="9" type="ORF">LTLLF_109935</name>
</gene>
<evidence type="ECO:0000256" key="5">
    <source>
        <dbReference type="SAM" id="Coils"/>
    </source>
</evidence>
<dbReference type="SUPFAM" id="SSF50156">
    <property type="entry name" value="PDZ domain-like"/>
    <property type="match status" value="1"/>
</dbReference>
<dbReference type="Gene3D" id="3.30.1120.160">
    <property type="match status" value="1"/>
</dbReference>
<dbReference type="Pfam" id="PF02145">
    <property type="entry name" value="Rap_GAP"/>
    <property type="match status" value="1"/>
</dbReference>
<keyword evidence="3 5" id="KW-0175">Coiled coil</keyword>
<dbReference type="SMART" id="SM00228">
    <property type="entry name" value="PDZ"/>
    <property type="match status" value="1"/>
</dbReference>
<dbReference type="GO" id="GO:0005096">
    <property type="term" value="F:GTPase activator activity"/>
    <property type="evidence" value="ECO:0007669"/>
    <property type="project" value="UniProtKB-UniRule"/>
</dbReference>
<dbReference type="CDD" id="cd06745">
    <property type="entry name" value="PDZ_SIPA1-like"/>
    <property type="match status" value="1"/>
</dbReference>
<proteinExistence type="predicted"/>
<feature type="domain" description="PDZ" evidence="8">
    <location>
        <begin position="1034"/>
        <end position="1095"/>
    </location>
</feature>
<dbReference type="PANTHER" id="PTHR15711">
    <property type="entry name" value="RAP GTPASE-ACTIVATING PROTEIN"/>
    <property type="match status" value="1"/>
</dbReference>
<protein>
    <submittedName>
        <fullName evidence="9">Signal-induced proliferation-associated 1-like protein 2</fullName>
    </submittedName>
</protein>
<keyword evidence="1 4" id="KW-0343">GTPase activation</keyword>
<dbReference type="InterPro" id="IPR000331">
    <property type="entry name" value="Rap/Ran_GAP_dom"/>
</dbReference>
<feature type="region of interest" description="Disordered" evidence="6">
    <location>
        <begin position="1280"/>
        <end position="1329"/>
    </location>
</feature>
<evidence type="ECO:0000313" key="9">
    <source>
        <dbReference type="EMBL" id="KAH0519867.1"/>
    </source>
</evidence>
<dbReference type="Pfam" id="PF11881">
    <property type="entry name" value="SPAR_C"/>
    <property type="match status" value="2"/>
</dbReference>
<accession>A0A8J6GZM4</accession>
<evidence type="ECO:0000259" key="7">
    <source>
        <dbReference type="PROSITE" id="PS50085"/>
    </source>
</evidence>
<dbReference type="Proteomes" id="UP000710432">
    <property type="component" value="Unassembled WGS sequence"/>
</dbReference>
<evidence type="ECO:0000256" key="6">
    <source>
        <dbReference type="SAM" id="MobiDB-lite"/>
    </source>
</evidence>
<dbReference type="InterPro" id="IPR035974">
    <property type="entry name" value="Rap/Ran-GAP_sf"/>
</dbReference>
<sequence>MSDPRPAQVEKHKLGRAASKFKDSSRTMQSDDYFARKFKAINGSMGPTTLNTSSPSEGSGGGGGPANGTPAVPKMGVRARVSEWPPKKDCSKDLACKPLWESRSQSSYESVTSIIQNGQNDQGDRQQEEQLDLDFVEAKYTIGDIFVHSPQRGLHPIRQRSNSDVTISDIDTEDVLDQHAVNPNTGAALHREYGSTSSIDRQGLSGENVFAMLRGYRVENYDHKVTSSFGFPDFFPCNTAISPSLHAAAQISRGEFVRISGLDYVDGGLLMGRDRDKPFKRRLKSESVETSLFRKLRTVKSEHETFKFTSDLEEGRLDRGIRPWSCQRCFAHYDVQSILFNINEAMATRASVGKRKNITTGASAASQTPVTAGPAGGCESPLGSKEDLNSKENPDADEGDGKSNDLVLSCPYFRNETGGEGDRRIALSRANSASYSSGESCSFESSLSSHCTNAGVSVLEVPRENQPIHREKVKRYIIEHVDLGAYYYRKFFYGKEHQNYFGIDENLGPVAVSIRREKVEDPKEKEGSQFNYRVAFRTSELTTLRGAILEDAVPSTARHGTARGLPLKEVLEYVIPELSIQCLRQAASSPKVPEQLLKLDEQGAEFTISVPKANLLWSRICRAGDVRRSVSQASLLLEDQGLCCQDQGLCCQDREADLWGPGEASAEVGTSFFLVLEEISSFHFDTLSFQHKIGILYCKAGQSTEEEMYNNETAGPAFEEFLDLLGQRVRLKGFSKYRAQLDNKTDSTGTHSLYTTYKDFELMFHVSTLLPYMPNNRQQLLRKRHIGNDIVTIVFQEPGALPFTPKNIRSHFQHVFVIVKVHNPCTENVCYSVGVSRSKDVPSFGPPIPKGVTFPKSAVFRDFLLAKVINAENAAHKSEKFRAMATRTRQEYLKDLAENFVTTATVDTSAKFSFITLGAKKKERVKPRKDAHLFSIGAIMWHVVARDFGQSADIECLLGISNEFIMLIEKDSKNVVFNCSCRDVIGWTSGLVSIKVFYERGECILLSSVDNCSEDIREIVQRLVIVTRGCETVEMTLRRNGLGQLGFHVNFEGIVADVEPFGFAWKAGLRQGSRLVEICKVAVATLTHEQMIDLLWTSVTVKVVIIHPHEDGSPRRGCSELCRIPMVEYKLDSEGTPCEYKTPFRRNTTWHRVPTPALQPVSRASPVPGTPDRLQCQPLLQQAQAAIPRSTSFDRKLPDGTRSSPSNQSSSSDPGPGGSGPWRPQVGYDGCPSPLLLEHQGPGSVECEGAREHEDIIDGGRLPETKWHGPPSKVLSSYKERALQKDGSCKDSPNKLSHIGDKSCSSHSSSNTLSSNTSSNSDDKHFGSGDLMDPELLGLTYIKGASTDSGIDTTPCMPATILGPVHLTGSRSLIHSRAEQWADAADVSGADDEPAKMYTLHGYASAISTSAAEGSMGDLSEISSHSSGSHHSGSPSAHCSKSTGSLDSSKVYIVSHGGGQQVPGAVVKPYHRQGAANKYVIGWKKSEGSPPPEEPEVTDCPRIYGEMDIMSAATQHPAVVGDSVPEAQHVLSKDDFLKLMLPDSPLVEEGRRKFSFYGNLSPRRSLYRTLSDESVCSNRRGSSFASSRSSILDQALPNDILFSTTPPYHSTLPPRTHPAPSMGSLRNEFWFSDGSLSDKSKCADPGLMPLPDTATGLDWSHLVDAARAFEDEFWFSDGSLSDKSKCADPGLMPLPDTATGLDWSHLVDAARAFEDEFWFSDGSLSDKSKCADPGLMPLPDTATGLDWSHLVDAARAFEDQRVASFCTLTDLQHGQDLEGAPELSLCVDPTSGKEFMDASGERSPSTLTGKVNQLELILRQLQTDLRKEKQDKAVLQAEVQHLRQDNMRLQEESQTATAQLRKFTEWFFSTIDKKA</sequence>
<dbReference type="EMBL" id="JAATJU010002484">
    <property type="protein sequence ID" value="KAH0519867.1"/>
    <property type="molecule type" value="Genomic_DNA"/>
</dbReference>
<feature type="domain" description="Rap-GAP" evidence="7">
    <location>
        <begin position="679"/>
        <end position="896"/>
    </location>
</feature>
<feature type="region of interest" description="Disordered" evidence="6">
    <location>
        <begin position="1151"/>
        <end position="1247"/>
    </location>
</feature>
<dbReference type="PROSITE" id="PS50085">
    <property type="entry name" value="RAPGAP"/>
    <property type="match status" value="1"/>
</dbReference>
<feature type="compositionally biased region" description="Basic and acidic residues" evidence="6">
    <location>
        <begin position="1280"/>
        <end position="1301"/>
    </location>
</feature>
<evidence type="ECO:0000256" key="1">
    <source>
        <dbReference type="ARBA" id="ARBA00022468"/>
    </source>
</evidence>
<dbReference type="Gene3D" id="2.30.42.10">
    <property type="match status" value="1"/>
</dbReference>
<dbReference type="GO" id="GO:0005737">
    <property type="term" value="C:cytoplasm"/>
    <property type="evidence" value="ECO:0007669"/>
    <property type="project" value="TreeGrafter"/>
</dbReference>
<dbReference type="PANTHER" id="PTHR15711:SF7">
    <property type="entry name" value="SIGNAL-INDUCED PROLIFERATION-ASSOCIATED 1-LIKE PROTEIN 2"/>
    <property type="match status" value="1"/>
</dbReference>
<feature type="compositionally biased region" description="Low complexity" evidence="6">
    <location>
        <begin position="1420"/>
        <end position="1440"/>
    </location>
</feature>
<dbReference type="InterPro" id="IPR050989">
    <property type="entry name" value="Rap1_Ran_GAP"/>
</dbReference>
<feature type="compositionally biased region" description="Low complexity" evidence="6">
    <location>
        <begin position="1303"/>
        <end position="1320"/>
    </location>
</feature>
<feature type="compositionally biased region" description="Basic and acidic residues" evidence="6">
    <location>
        <begin position="384"/>
        <end position="403"/>
    </location>
</feature>
<feature type="compositionally biased region" description="Low complexity" evidence="6">
    <location>
        <begin position="1174"/>
        <end position="1186"/>
    </location>
</feature>
<dbReference type="GO" id="GO:0051056">
    <property type="term" value="P:regulation of small GTPase mediated signal transduction"/>
    <property type="evidence" value="ECO:0007669"/>
    <property type="project" value="InterPro"/>
</dbReference>
<dbReference type="Gene3D" id="3.40.50.11210">
    <property type="entry name" value="Rap/Ran-GAP"/>
    <property type="match status" value="1"/>
</dbReference>
<reference evidence="9" key="1">
    <citation type="submission" date="2020-03" db="EMBL/GenBank/DDBJ databases">
        <title>Studies in the Genomics of Life Span.</title>
        <authorList>
            <person name="Glass D."/>
        </authorList>
    </citation>
    <scope>NUCLEOTIDE SEQUENCE</scope>
    <source>
        <strain evidence="9">LTLLF</strain>
        <tissue evidence="9">Muscle</tissue>
    </source>
</reference>
<keyword evidence="2" id="KW-0597">Phosphoprotein</keyword>
<dbReference type="Pfam" id="PF21022">
    <property type="entry name" value="Rap-GAP_dimer"/>
    <property type="match status" value="1"/>
</dbReference>
<evidence type="ECO:0000256" key="3">
    <source>
        <dbReference type="ARBA" id="ARBA00023054"/>
    </source>
</evidence>
<dbReference type="FunFam" id="3.40.50.11210:FF:000002">
    <property type="entry name" value="Signal-induced proliferation-associated 1-like protein 1"/>
    <property type="match status" value="1"/>
</dbReference>
<dbReference type="InterPro" id="IPR001478">
    <property type="entry name" value="PDZ"/>
</dbReference>
<feature type="region of interest" description="Disordered" evidence="6">
    <location>
        <begin position="1416"/>
        <end position="1443"/>
    </location>
</feature>
<comment type="caution">
    <text evidence="9">The sequence shown here is derived from an EMBL/GenBank/DDBJ whole genome shotgun (WGS) entry which is preliminary data.</text>
</comment>
<evidence type="ECO:0000256" key="2">
    <source>
        <dbReference type="ARBA" id="ARBA00022553"/>
    </source>
</evidence>
<feature type="region of interest" description="Disordered" evidence="6">
    <location>
        <begin position="361"/>
        <end position="405"/>
    </location>
</feature>
<evidence type="ECO:0000256" key="4">
    <source>
        <dbReference type="PROSITE-ProRule" id="PRU00165"/>
    </source>
</evidence>
<dbReference type="InterPro" id="IPR036034">
    <property type="entry name" value="PDZ_sf"/>
</dbReference>
<feature type="coiled-coil region" evidence="5">
    <location>
        <begin position="1811"/>
        <end position="1859"/>
    </location>
</feature>
<dbReference type="SUPFAM" id="SSF111347">
    <property type="entry name" value="Rap/Ran-GAP"/>
    <property type="match status" value="2"/>
</dbReference>